<evidence type="ECO:0000259" key="7">
    <source>
        <dbReference type="PROSITE" id="PS51007"/>
    </source>
</evidence>
<reference evidence="8" key="1">
    <citation type="submission" date="2020-05" db="EMBL/GenBank/DDBJ databases">
        <title>Sulfur intermediates as new biogeochemical hubs in an aquatic model microbial ecosystem.</title>
        <authorList>
            <person name="Vigneron A."/>
        </authorList>
    </citation>
    <scope>NUCLEOTIDE SEQUENCE</scope>
    <source>
        <strain evidence="8">Bin.250</strain>
    </source>
</reference>
<name>A0A972VVW0_9GAMM</name>
<evidence type="ECO:0000313" key="8">
    <source>
        <dbReference type="EMBL" id="NQV65225.1"/>
    </source>
</evidence>
<evidence type="ECO:0000256" key="3">
    <source>
        <dbReference type="ARBA" id="ARBA00022723"/>
    </source>
</evidence>
<accession>A0A972VVW0</accession>
<dbReference type="Pfam" id="PF00034">
    <property type="entry name" value="Cytochrom_C"/>
    <property type="match status" value="1"/>
</dbReference>
<comment type="caution">
    <text evidence="8">The sequence shown here is derived from an EMBL/GenBank/DDBJ whole genome shotgun (WGS) entry which is preliminary data.</text>
</comment>
<evidence type="ECO:0000256" key="2">
    <source>
        <dbReference type="ARBA" id="ARBA00022617"/>
    </source>
</evidence>
<dbReference type="EMBL" id="JABMOJ010000288">
    <property type="protein sequence ID" value="NQV65225.1"/>
    <property type="molecule type" value="Genomic_DNA"/>
</dbReference>
<dbReference type="Gene3D" id="1.10.760.10">
    <property type="entry name" value="Cytochrome c-like domain"/>
    <property type="match status" value="1"/>
</dbReference>
<dbReference type="PANTHER" id="PTHR33751">
    <property type="entry name" value="CBB3-TYPE CYTOCHROME C OXIDASE SUBUNIT FIXP"/>
    <property type="match status" value="1"/>
</dbReference>
<evidence type="ECO:0000313" key="9">
    <source>
        <dbReference type="Proteomes" id="UP000754644"/>
    </source>
</evidence>
<feature type="domain" description="Cytochrome c" evidence="7">
    <location>
        <begin position="25"/>
        <end position="117"/>
    </location>
</feature>
<dbReference type="PROSITE" id="PS51007">
    <property type="entry name" value="CYTC"/>
    <property type="match status" value="1"/>
</dbReference>
<evidence type="ECO:0000256" key="4">
    <source>
        <dbReference type="ARBA" id="ARBA00022982"/>
    </source>
</evidence>
<keyword evidence="1" id="KW-0813">Transport</keyword>
<dbReference type="InterPro" id="IPR036909">
    <property type="entry name" value="Cyt_c-like_dom_sf"/>
</dbReference>
<sequence>SAQDMLDVAAYFSAQTPAGGAADPALLAQGETIYRAGVARKNIAACTACHSPTGQGNAAAGFPLLAGQWPDYIEAQLKAFRSGVRHNDGDGQMMRISAMDLSDTEITAVASYIRGLRK</sequence>
<dbReference type="Proteomes" id="UP000754644">
    <property type="component" value="Unassembled WGS sequence"/>
</dbReference>
<organism evidence="8 9">
    <name type="scientific">SAR86 cluster bacterium</name>
    <dbReference type="NCBI Taxonomy" id="2030880"/>
    <lineage>
        <taxon>Bacteria</taxon>
        <taxon>Pseudomonadati</taxon>
        <taxon>Pseudomonadota</taxon>
        <taxon>Gammaproteobacteria</taxon>
        <taxon>SAR86 cluster</taxon>
    </lineage>
</organism>
<evidence type="ECO:0000256" key="5">
    <source>
        <dbReference type="ARBA" id="ARBA00023004"/>
    </source>
</evidence>
<evidence type="ECO:0000256" key="6">
    <source>
        <dbReference type="PROSITE-ProRule" id="PRU00433"/>
    </source>
</evidence>
<keyword evidence="3 6" id="KW-0479">Metal-binding</keyword>
<dbReference type="AlphaFoldDB" id="A0A972VVW0"/>
<keyword evidence="2 6" id="KW-0349">Heme</keyword>
<dbReference type="SUPFAM" id="SSF46626">
    <property type="entry name" value="Cytochrome c"/>
    <property type="match status" value="1"/>
</dbReference>
<dbReference type="PANTHER" id="PTHR33751:SF9">
    <property type="entry name" value="CYTOCHROME C4"/>
    <property type="match status" value="1"/>
</dbReference>
<keyword evidence="5 6" id="KW-0408">Iron</keyword>
<dbReference type="GO" id="GO:0020037">
    <property type="term" value="F:heme binding"/>
    <property type="evidence" value="ECO:0007669"/>
    <property type="project" value="InterPro"/>
</dbReference>
<protein>
    <submittedName>
        <fullName evidence="8">C-type cytochrome</fullName>
    </submittedName>
</protein>
<dbReference type="InterPro" id="IPR050597">
    <property type="entry name" value="Cytochrome_c_Oxidase_Subunit"/>
</dbReference>
<dbReference type="GO" id="GO:0046872">
    <property type="term" value="F:metal ion binding"/>
    <property type="evidence" value="ECO:0007669"/>
    <property type="project" value="UniProtKB-KW"/>
</dbReference>
<evidence type="ECO:0000256" key="1">
    <source>
        <dbReference type="ARBA" id="ARBA00022448"/>
    </source>
</evidence>
<proteinExistence type="predicted"/>
<gene>
    <name evidence="8" type="ORF">HQ497_07660</name>
</gene>
<keyword evidence="4" id="KW-0249">Electron transport</keyword>
<feature type="non-terminal residue" evidence="8">
    <location>
        <position position="1"/>
    </location>
</feature>
<dbReference type="GO" id="GO:0009055">
    <property type="term" value="F:electron transfer activity"/>
    <property type="evidence" value="ECO:0007669"/>
    <property type="project" value="InterPro"/>
</dbReference>
<dbReference type="InterPro" id="IPR009056">
    <property type="entry name" value="Cyt_c-like_dom"/>
</dbReference>